<feature type="region of interest" description="Disordered" evidence="2">
    <location>
        <begin position="55"/>
        <end position="74"/>
    </location>
</feature>
<reference evidence="4 5" key="1">
    <citation type="submission" date="2018-11" db="EMBL/GenBank/DDBJ databases">
        <title>Complete Genome Sequence of Vbrio mediterranei 117-T6: a Potential Pathogen Bacteria Isolated from the Conchocelis of Pyropia.</title>
        <authorList>
            <person name="Liu Q."/>
        </authorList>
    </citation>
    <scope>NUCLEOTIDE SEQUENCE [LARGE SCALE GENOMIC DNA]</scope>
    <source>
        <strain evidence="4 5">117-T6</strain>
        <plasmid evidence="4 5">unnamed</plasmid>
    </source>
</reference>
<accession>A0A3G4VL57</accession>
<sequence length="92" mass="9851">MPGGDTETSSIILARTYGRNDSFPVNKVDNQTFSIRRAQSLINQGVDPAQIQVSGQGEQTPIASNDSAEGQAKNRRVEATIPTFNVTVGDTN</sequence>
<name>A0A3G4VL57_9VIBR</name>
<geneLocation type="plasmid" evidence="4">
    <name>unnamed</name>
</geneLocation>
<protein>
    <submittedName>
        <fullName evidence="4">OmpA family protein</fullName>
    </submittedName>
</protein>
<dbReference type="GO" id="GO:0016020">
    <property type="term" value="C:membrane"/>
    <property type="evidence" value="ECO:0007669"/>
    <property type="project" value="UniProtKB-UniRule"/>
</dbReference>
<proteinExistence type="predicted"/>
<keyword evidence="4" id="KW-0614">Plasmid</keyword>
<organism evidence="4 5">
    <name type="scientific">Vibrio mediterranei</name>
    <dbReference type="NCBI Taxonomy" id="689"/>
    <lineage>
        <taxon>Bacteria</taxon>
        <taxon>Pseudomonadati</taxon>
        <taxon>Pseudomonadota</taxon>
        <taxon>Gammaproteobacteria</taxon>
        <taxon>Vibrionales</taxon>
        <taxon>Vibrionaceae</taxon>
        <taxon>Vibrio</taxon>
    </lineage>
</organism>
<evidence type="ECO:0000259" key="3">
    <source>
        <dbReference type="PROSITE" id="PS51123"/>
    </source>
</evidence>
<dbReference type="Proteomes" id="UP000279760">
    <property type="component" value="Plasmid unnamed"/>
</dbReference>
<dbReference type="Gene3D" id="3.30.1330.60">
    <property type="entry name" value="OmpA-like domain"/>
    <property type="match status" value="1"/>
</dbReference>
<dbReference type="SUPFAM" id="SSF103088">
    <property type="entry name" value="OmpA-like"/>
    <property type="match status" value="1"/>
</dbReference>
<evidence type="ECO:0000313" key="5">
    <source>
        <dbReference type="Proteomes" id="UP000279760"/>
    </source>
</evidence>
<feature type="domain" description="OmpA-like" evidence="3">
    <location>
        <begin position="1"/>
        <end position="85"/>
    </location>
</feature>
<dbReference type="CDD" id="cd07185">
    <property type="entry name" value="OmpA_C-like"/>
    <property type="match status" value="1"/>
</dbReference>
<dbReference type="Pfam" id="PF00691">
    <property type="entry name" value="OmpA"/>
    <property type="match status" value="1"/>
</dbReference>
<evidence type="ECO:0000313" key="4">
    <source>
        <dbReference type="EMBL" id="AYV25105.1"/>
    </source>
</evidence>
<feature type="compositionally biased region" description="Polar residues" evidence="2">
    <location>
        <begin position="55"/>
        <end position="68"/>
    </location>
</feature>
<dbReference type="InterPro" id="IPR036737">
    <property type="entry name" value="OmpA-like_sf"/>
</dbReference>
<dbReference type="EMBL" id="CP033579">
    <property type="protein sequence ID" value="AYV25105.1"/>
    <property type="molecule type" value="Genomic_DNA"/>
</dbReference>
<dbReference type="PANTHER" id="PTHR30329:SF21">
    <property type="entry name" value="LIPOPROTEIN YIAD-RELATED"/>
    <property type="match status" value="1"/>
</dbReference>
<dbReference type="PANTHER" id="PTHR30329">
    <property type="entry name" value="STATOR ELEMENT OF FLAGELLAR MOTOR COMPLEX"/>
    <property type="match status" value="1"/>
</dbReference>
<gene>
    <name evidence="4" type="ORF">ECB94_27235</name>
</gene>
<dbReference type="AlphaFoldDB" id="A0A3G4VL57"/>
<dbReference type="PROSITE" id="PS51123">
    <property type="entry name" value="OMPA_2"/>
    <property type="match status" value="1"/>
</dbReference>
<keyword evidence="1" id="KW-0472">Membrane</keyword>
<dbReference type="InterPro" id="IPR006665">
    <property type="entry name" value="OmpA-like"/>
</dbReference>
<evidence type="ECO:0000256" key="1">
    <source>
        <dbReference type="PROSITE-ProRule" id="PRU00473"/>
    </source>
</evidence>
<evidence type="ECO:0000256" key="2">
    <source>
        <dbReference type="SAM" id="MobiDB-lite"/>
    </source>
</evidence>
<dbReference type="InterPro" id="IPR050330">
    <property type="entry name" value="Bact_OuterMem_StrucFunc"/>
</dbReference>